<dbReference type="AlphaFoldDB" id="C2EID4"/>
<sequence length="48" mass="5896">MKKGQKIKYKDKYYFIQAVIRRKHKMSILVKKFDNTHIEIPIELLEEC</sequence>
<dbReference type="HOGENOM" id="CLU_3154298_0_0_9"/>
<dbReference type="Proteomes" id="UP000003531">
    <property type="component" value="Unassembled WGS sequence"/>
</dbReference>
<evidence type="ECO:0000313" key="2">
    <source>
        <dbReference type="Proteomes" id="UP000003531"/>
    </source>
</evidence>
<name>C2EID4_9LACO</name>
<reference evidence="1 2" key="1">
    <citation type="submission" date="2009-01" db="EMBL/GenBank/DDBJ databases">
        <authorList>
            <person name="Qin X."/>
            <person name="Bachman B."/>
            <person name="Battles P."/>
            <person name="Bell A."/>
            <person name="Bess C."/>
            <person name="Bickham C."/>
            <person name="Chaboub L."/>
            <person name="Chen D."/>
            <person name="Coyle M."/>
            <person name="Deiros D.R."/>
            <person name="Dinh H."/>
            <person name="Forbes L."/>
            <person name="Fowler G."/>
            <person name="Francisco L."/>
            <person name="Fu Q."/>
            <person name="Gubbala S."/>
            <person name="Hale W."/>
            <person name="Han Y."/>
            <person name="Hemphill L."/>
            <person name="Highlander S.K."/>
            <person name="Hirani K."/>
            <person name="Hogues M."/>
            <person name="Jackson L."/>
            <person name="Jakkamsetti A."/>
            <person name="Javaid M."/>
            <person name="Jiang H."/>
            <person name="Korchina V."/>
            <person name="Kovar C."/>
            <person name="Lara F."/>
            <person name="Lee S."/>
            <person name="Mata R."/>
            <person name="Mathew T."/>
            <person name="Moen C."/>
            <person name="Morales K."/>
            <person name="Munidasa M."/>
            <person name="Nazareth L."/>
            <person name="Ngo R."/>
            <person name="Nguyen L."/>
            <person name="Okwuonu G."/>
            <person name="Ongeri F."/>
            <person name="Patil S."/>
            <person name="Petrosino J."/>
            <person name="Pham C."/>
            <person name="Pham P."/>
            <person name="Pu L.-L."/>
            <person name="Puazo M."/>
            <person name="Raj R."/>
            <person name="Reid J."/>
            <person name="Rouhana J."/>
            <person name="Saada N."/>
            <person name="Shang Y."/>
            <person name="Simmons D."/>
            <person name="Thornton R."/>
            <person name="Warren J."/>
            <person name="Weissenberger G."/>
            <person name="Zhang J."/>
            <person name="Zhang L."/>
            <person name="Zhou C."/>
            <person name="Zhu D."/>
            <person name="Muzny D."/>
            <person name="Worley K."/>
            <person name="Gibbs R."/>
        </authorList>
    </citation>
    <scope>NUCLEOTIDE SEQUENCE [LARGE SCALE GENOMIC DNA]</scope>
    <source>
        <strain evidence="1 2">ATCC 11741</strain>
    </source>
</reference>
<gene>
    <name evidence="1" type="ORF">HMPREF0545_1406</name>
</gene>
<proteinExistence type="predicted"/>
<protein>
    <submittedName>
        <fullName evidence="1">Uncharacterized protein</fullName>
    </submittedName>
</protein>
<organism evidence="1 2">
    <name type="scientific">Ligilactobacillus salivarius DSM 20555 = ATCC 11741</name>
    <dbReference type="NCBI Taxonomy" id="1423799"/>
    <lineage>
        <taxon>Bacteria</taxon>
        <taxon>Bacillati</taxon>
        <taxon>Bacillota</taxon>
        <taxon>Bacilli</taxon>
        <taxon>Lactobacillales</taxon>
        <taxon>Lactobacillaceae</taxon>
        <taxon>Ligilactobacillus</taxon>
    </lineage>
</organism>
<accession>C2EID4</accession>
<comment type="caution">
    <text evidence="1">The sequence shown here is derived from an EMBL/GenBank/DDBJ whole genome shotgun (WGS) entry which is preliminary data.</text>
</comment>
<dbReference type="EMBL" id="ACGT01000030">
    <property type="protein sequence ID" value="EEJ73662.1"/>
    <property type="molecule type" value="Genomic_DNA"/>
</dbReference>
<evidence type="ECO:0000313" key="1">
    <source>
        <dbReference type="EMBL" id="EEJ73662.1"/>
    </source>
</evidence>